<dbReference type="EMBL" id="JBAHYK010000689">
    <property type="protein sequence ID" value="KAL0571983.1"/>
    <property type="molecule type" value="Genomic_DNA"/>
</dbReference>
<dbReference type="PANTHER" id="PTHR14614:SF130">
    <property type="entry name" value="PROTEIN-LYSINE N-METHYLTRANSFERASE EEF2KMT"/>
    <property type="match status" value="1"/>
</dbReference>
<proteinExistence type="predicted"/>
<dbReference type="PANTHER" id="PTHR14614">
    <property type="entry name" value="HEPATOCELLULAR CARCINOMA-ASSOCIATED ANTIGEN"/>
    <property type="match status" value="1"/>
</dbReference>
<keyword evidence="2" id="KW-1185">Reference proteome</keyword>
<comment type="caution">
    <text evidence="1">The sequence shown here is derived from an EMBL/GenBank/DDBJ whole genome shotgun (WGS) entry which is preliminary data.</text>
</comment>
<name>A0ABR3FA10_9AGAR</name>
<dbReference type="Pfam" id="PF10294">
    <property type="entry name" value="Methyltransf_16"/>
    <property type="match status" value="1"/>
</dbReference>
<dbReference type="Gene3D" id="3.40.50.150">
    <property type="entry name" value="Vaccinia Virus protein VP39"/>
    <property type="match status" value="1"/>
</dbReference>
<protein>
    <submittedName>
        <fullName evidence="1">Uncharacterized protein</fullName>
    </submittedName>
</protein>
<evidence type="ECO:0000313" key="2">
    <source>
        <dbReference type="Proteomes" id="UP001465976"/>
    </source>
</evidence>
<dbReference type="SUPFAM" id="SSF53335">
    <property type="entry name" value="S-adenosyl-L-methionine-dependent methyltransferases"/>
    <property type="match status" value="1"/>
</dbReference>
<evidence type="ECO:0000313" key="1">
    <source>
        <dbReference type="EMBL" id="KAL0571983.1"/>
    </source>
</evidence>
<dbReference type="InterPro" id="IPR019410">
    <property type="entry name" value="Methyltransf_16"/>
</dbReference>
<accession>A0ABR3FA10</accession>
<reference evidence="1 2" key="1">
    <citation type="submission" date="2024-02" db="EMBL/GenBank/DDBJ databases">
        <title>A draft genome for the cacao thread blight pathogen Marasmius crinis-equi.</title>
        <authorList>
            <person name="Cohen S.P."/>
            <person name="Baruah I.K."/>
            <person name="Amoako-Attah I."/>
            <person name="Bukari Y."/>
            <person name="Meinhardt L.W."/>
            <person name="Bailey B.A."/>
        </authorList>
    </citation>
    <scope>NUCLEOTIDE SEQUENCE [LARGE SCALE GENOMIC DNA]</scope>
    <source>
        <strain evidence="1 2">GH-76</strain>
    </source>
</reference>
<dbReference type="Proteomes" id="UP001465976">
    <property type="component" value="Unassembled WGS sequence"/>
</dbReference>
<gene>
    <name evidence="1" type="ORF">V5O48_009985</name>
</gene>
<sequence>MTLMRLYRPSGSSQPSVRDQICGLGLPIRQPPTKSFITHLWKLGSPEDGDDKEKEIDLSLYQTTTLHESRTMIESGTTGLRTWGASLRLAEYLIVHPELIRNKRILELGSGIGFLGIVVAILQQQLGGVSPLWLTDVNEEVLSQCRQNVSLECNLSSKHLEVHYRTLDWFDALEDDREGLRTFIQECEPEIVLGADIVFDPTLIDPLAALLFQILHKTDRRRIAIIALTVRNEETYQSFLSAVQGHGMTIEELAFVCKTPMFLETVEGNAAQNNVNILQFTTP</sequence>
<dbReference type="InterPro" id="IPR029063">
    <property type="entry name" value="SAM-dependent_MTases_sf"/>
</dbReference>
<dbReference type="CDD" id="cd02440">
    <property type="entry name" value="AdoMet_MTases"/>
    <property type="match status" value="1"/>
</dbReference>
<organism evidence="1 2">
    <name type="scientific">Marasmius crinis-equi</name>
    <dbReference type="NCBI Taxonomy" id="585013"/>
    <lineage>
        <taxon>Eukaryota</taxon>
        <taxon>Fungi</taxon>
        <taxon>Dikarya</taxon>
        <taxon>Basidiomycota</taxon>
        <taxon>Agaricomycotina</taxon>
        <taxon>Agaricomycetes</taxon>
        <taxon>Agaricomycetidae</taxon>
        <taxon>Agaricales</taxon>
        <taxon>Marasmiineae</taxon>
        <taxon>Marasmiaceae</taxon>
        <taxon>Marasmius</taxon>
    </lineage>
</organism>